<evidence type="ECO:0000313" key="2">
    <source>
        <dbReference type="Proteomes" id="UP000293637"/>
    </source>
</evidence>
<accession>A0A4Q9W3C8</accession>
<name>A0A4Q9W3C8_STALU</name>
<comment type="caution">
    <text evidence="1">The sequence shown here is derived from an EMBL/GenBank/DDBJ whole genome shotgun (WGS) entry which is preliminary data.</text>
</comment>
<feature type="non-terminal residue" evidence="1">
    <location>
        <position position="34"/>
    </location>
</feature>
<sequence length="34" mass="3508">MESARGLKILSVIGLLFVLIATAAWGNNSSSNSS</sequence>
<gene>
    <name evidence="1" type="ORF">EQ812_12960</name>
</gene>
<dbReference type="Proteomes" id="UP000293637">
    <property type="component" value="Unassembled WGS sequence"/>
</dbReference>
<organism evidence="1 2">
    <name type="scientific">Staphylococcus lugdunensis</name>
    <dbReference type="NCBI Taxonomy" id="28035"/>
    <lineage>
        <taxon>Bacteria</taxon>
        <taxon>Bacillati</taxon>
        <taxon>Bacillota</taxon>
        <taxon>Bacilli</taxon>
        <taxon>Bacillales</taxon>
        <taxon>Staphylococcaceae</taxon>
        <taxon>Staphylococcus</taxon>
    </lineage>
</organism>
<dbReference type="AlphaFoldDB" id="A0A4Q9W3C8"/>
<evidence type="ECO:0000313" key="1">
    <source>
        <dbReference type="EMBL" id="TBW68608.1"/>
    </source>
</evidence>
<protein>
    <submittedName>
        <fullName evidence="1">Iron citrate ABC transporter substrate-binding protein</fullName>
    </submittedName>
</protein>
<dbReference type="EMBL" id="SCHB01000120">
    <property type="protein sequence ID" value="TBW68608.1"/>
    <property type="molecule type" value="Genomic_DNA"/>
</dbReference>
<reference evidence="1 2" key="1">
    <citation type="journal article" date="2019" name="Sci. Transl. Med.">
        <title>Quorum sensing between bacterial species on the skin protects against epidermal injury in atopic dermatitis.</title>
        <authorList>
            <person name="Williams M.R."/>
        </authorList>
    </citation>
    <scope>NUCLEOTIDE SEQUENCE [LARGE SCALE GENOMIC DNA]</scope>
    <source>
        <strain evidence="1 2">E7</strain>
    </source>
</reference>
<proteinExistence type="predicted"/>